<feature type="short sequence motif" description="TonB C-terminal box" evidence="10">
    <location>
        <begin position="879"/>
        <end position="896"/>
    </location>
</feature>
<dbReference type="AlphaFoldDB" id="A0A7W7NU30"/>
<evidence type="ECO:0000256" key="4">
    <source>
        <dbReference type="ARBA" id="ARBA00022692"/>
    </source>
</evidence>
<comment type="similarity">
    <text evidence="9 11">Belongs to the TonB-dependent receptor family.</text>
</comment>
<sequence length="896" mass="93550">MNGEVAGRGTAGFHLLRLGVSAAAIAWVLGAGNVAYAQDSAPPAEPVAQAGKPQDAAADGSGGGDIVVTGTLIRGVAPVGTNVIGVDREAVVATGAVSTNDLLAQIPQVGNFGTVPIGTGSYALPIVRPNIRNLGASGGSTTLVLMNGHRLVGAGVLQTSVDPSIIPPDAIERVEIIPDGGSSIYGSDAIGGVINFITRKRYNGIGINARYGMADDYKSFDGSVIAGKDWGSGSIFVSYAYAWHDNILGIDRDYVTADNRAGGGNDNRGTACTPANVLIGGIPYALPGKVPGTINRCDQTDYADIVPREKRHSVFAGLTQELSDTVHFSLTGYWSQRDTVTRSAQSTQSDTITILNPYFSRIGTELSQTVAISFDSVFGPSNVSPARFSSYGITPSMEFDLGGGWQLRTRANLGRSENKTTEDTINASAVTAALGGTSTATALNPYNLSATSPSLLARINDFVNYGEATQELAEGRAVVDGPLFALAGGEVRLAAGAEYHYENIRSFTGSGPATAITGGSSFAERNVKSVFGELLVPLVGEGNRSPGLYSLEISGSARYDDYSDVGGTTNPKIGITYRPVRSLTLRGNYGTSFHAPSLADLGNSVDSRVQVIPFSPFRAANSSPFDILRPTIAIAGGNANLKPEKADTWSLGFDFKPDFAPGLVLSATYFNVRFTDAIAVPPFTSPVLFADPNYSSFYILNPTLAQATAAAGSLRIDGVPSLAALYAASSPYVLFLATRANLGAVHTDGIDFNLAYVHATSFGSLNASFAGTYTLGRKTQTIKGGPFSDDLKNGTGRLAFTAGLGGKVGGFTGQATLNHRSGFPLGGVLPQTRVSAFDTVDLFFSYDLGNLIKNTSLTLNVDNVFDQDPPFLNSAPGYTNGGTLGRLFAFGIRTKF</sequence>
<evidence type="ECO:0000256" key="2">
    <source>
        <dbReference type="ARBA" id="ARBA00022448"/>
    </source>
</evidence>
<dbReference type="InterPro" id="IPR010917">
    <property type="entry name" value="TonB_rcpt_CS"/>
</dbReference>
<comment type="caution">
    <text evidence="14">The sequence shown here is derived from an EMBL/GenBank/DDBJ whole genome shotgun (WGS) entry which is preliminary data.</text>
</comment>
<evidence type="ECO:0000313" key="14">
    <source>
        <dbReference type="EMBL" id="MBB4840364.1"/>
    </source>
</evidence>
<dbReference type="InterPro" id="IPR012910">
    <property type="entry name" value="Plug_dom"/>
</dbReference>
<dbReference type="Gene3D" id="2.40.170.20">
    <property type="entry name" value="TonB-dependent receptor, beta-barrel domain"/>
    <property type="match status" value="1"/>
</dbReference>
<evidence type="ECO:0000256" key="3">
    <source>
        <dbReference type="ARBA" id="ARBA00022452"/>
    </source>
</evidence>
<evidence type="ECO:0000256" key="7">
    <source>
        <dbReference type="ARBA" id="ARBA00023136"/>
    </source>
</evidence>
<organism evidence="14 15">
    <name type="scientific">Sphingomonas kyeonggiensis</name>
    <dbReference type="NCBI Taxonomy" id="1268553"/>
    <lineage>
        <taxon>Bacteria</taxon>
        <taxon>Pseudomonadati</taxon>
        <taxon>Pseudomonadota</taxon>
        <taxon>Alphaproteobacteria</taxon>
        <taxon>Sphingomonadales</taxon>
        <taxon>Sphingomonadaceae</taxon>
        <taxon>Sphingomonas</taxon>
    </lineage>
</organism>
<keyword evidence="15" id="KW-1185">Reference proteome</keyword>
<evidence type="ECO:0000256" key="10">
    <source>
        <dbReference type="PROSITE-ProRule" id="PRU10144"/>
    </source>
</evidence>
<accession>A0A7W7NU30</accession>
<dbReference type="EMBL" id="JACHLN010000003">
    <property type="protein sequence ID" value="MBB4840364.1"/>
    <property type="molecule type" value="Genomic_DNA"/>
</dbReference>
<comment type="subcellular location">
    <subcellularLocation>
        <location evidence="1 9">Cell outer membrane</location>
        <topology evidence="1 9">Multi-pass membrane protein</topology>
    </subcellularLocation>
</comment>
<evidence type="ECO:0000256" key="9">
    <source>
        <dbReference type="PROSITE-ProRule" id="PRU01360"/>
    </source>
</evidence>
<gene>
    <name evidence="14" type="ORF">HNP52_003456</name>
</gene>
<keyword evidence="7 9" id="KW-0472">Membrane</keyword>
<dbReference type="PANTHER" id="PTHR47234:SF2">
    <property type="entry name" value="TONB-DEPENDENT RECEPTOR"/>
    <property type="match status" value="1"/>
</dbReference>
<evidence type="ECO:0000256" key="6">
    <source>
        <dbReference type="ARBA" id="ARBA00023077"/>
    </source>
</evidence>
<keyword evidence="4 9" id="KW-0812">Transmembrane</keyword>
<evidence type="ECO:0000256" key="8">
    <source>
        <dbReference type="ARBA" id="ARBA00023237"/>
    </source>
</evidence>
<dbReference type="InterPro" id="IPR000531">
    <property type="entry name" value="Beta-barrel_TonB"/>
</dbReference>
<dbReference type="InterPro" id="IPR037066">
    <property type="entry name" value="Plug_dom_sf"/>
</dbReference>
<dbReference type="InterPro" id="IPR039426">
    <property type="entry name" value="TonB-dep_rcpt-like"/>
</dbReference>
<dbReference type="PANTHER" id="PTHR47234">
    <property type="match status" value="1"/>
</dbReference>
<evidence type="ECO:0000256" key="1">
    <source>
        <dbReference type="ARBA" id="ARBA00004571"/>
    </source>
</evidence>
<dbReference type="RefSeq" id="WP_184168832.1">
    <property type="nucleotide sequence ID" value="NZ_JACHLN010000003.1"/>
</dbReference>
<keyword evidence="6 11" id="KW-0798">TonB box</keyword>
<protein>
    <submittedName>
        <fullName evidence="14">Iron complex outermembrane receptor protein</fullName>
    </submittedName>
</protein>
<evidence type="ECO:0000259" key="12">
    <source>
        <dbReference type="Pfam" id="PF00593"/>
    </source>
</evidence>
<name>A0A7W7NU30_9SPHN</name>
<evidence type="ECO:0000256" key="11">
    <source>
        <dbReference type="RuleBase" id="RU003357"/>
    </source>
</evidence>
<dbReference type="PROSITE" id="PS01156">
    <property type="entry name" value="TONB_DEPENDENT_REC_2"/>
    <property type="match status" value="1"/>
</dbReference>
<keyword evidence="8 9" id="KW-0998">Cell outer membrane</keyword>
<dbReference type="Proteomes" id="UP000575241">
    <property type="component" value="Unassembled WGS sequence"/>
</dbReference>
<keyword evidence="3 9" id="KW-1134">Transmembrane beta strand</keyword>
<dbReference type="PROSITE" id="PS52016">
    <property type="entry name" value="TONB_DEPENDENT_REC_3"/>
    <property type="match status" value="1"/>
</dbReference>
<dbReference type="InterPro" id="IPR036942">
    <property type="entry name" value="Beta-barrel_TonB_sf"/>
</dbReference>
<feature type="domain" description="TonB-dependent receptor-like beta-barrel" evidence="12">
    <location>
        <begin position="396"/>
        <end position="864"/>
    </location>
</feature>
<evidence type="ECO:0000256" key="5">
    <source>
        <dbReference type="ARBA" id="ARBA00022729"/>
    </source>
</evidence>
<reference evidence="14 15" key="1">
    <citation type="submission" date="2020-08" db="EMBL/GenBank/DDBJ databases">
        <title>Functional genomics of gut bacteria from endangered species of beetles.</title>
        <authorList>
            <person name="Carlos-Shanley C."/>
        </authorList>
    </citation>
    <scope>NUCLEOTIDE SEQUENCE [LARGE SCALE GENOMIC DNA]</scope>
    <source>
        <strain evidence="14 15">S00224</strain>
    </source>
</reference>
<dbReference type="Pfam" id="PF00593">
    <property type="entry name" value="TonB_dep_Rec_b-barrel"/>
    <property type="match status" value="1"/>
</dbReference>
<dbReference type="GO" id="GO:0009279">
    <property type="term" value="C:cell outer membrane"/>
    <property type="evidence" value="ECO:0007669"/>
    <property type="project" value="UniProtKB-SubCell"/>
</dbReference>
<proteinExistence type="inferred from homology"/>
<feature type="domain" description="TonB-dependent receptor plug" evidence="13">
    <location>
        <begin position="82"/>
        <end position="193"/>
    </location>
</feature>
<evidence type="ECO:0000259" key="13">
    <source>
        <dbReference type="Pfam" id="PF07715"/>
    </source>
</evidence>
<keyword evidence="2 9" id="KW-0813">Transport</keyword>
<keyword evidence="5" id="KW-0732">Signal</keyword>
<evidence type="ECO:0000313" key="15">
    <source>
        <dbReference type="Proteomes" id="UP000575241"/>
    </source>
</evidence>
<keyword evidence="14" id="KW-0675">Receptor</keyword>
<dbReference type="SUPFAM" id="SSF56935">
    <property type="entry name" value="Porins"/>
    <property type="match status" value="1"/>
</dbReference>
<dbReference type="Pfam" id="PF07715">
    <property type="entry name" value="Plug"/>
    <property type="match status" value="1"/>
</dbReference>
<dbReference type="Gene3D" id="2.170.130.10">
    <property type="entry name" value="TonB-dependent receptor, plug domain"/>
    <property type="match status" value="1"/>
</dbReference>